<dbReference type="PANTHER" id="PTHR43477">
    <property type="entry name" value="DIHYDROANTICAPSIN 7-DEHYDROGENASE"/>
    <property type="match status" value="1"/>
</dbReference>
<evidence type="ECO:0000256" key="2">
    <source>
        <dbReference type="ARBA" id="ARBA00023002"/>
    </source>
</evidence>
<evidence type="ECO:0000313" key="5">
    <source>
        <dbReference type="Proteomes" id="UP001428817"/>
    </source>
</evidence>
<dbReference type="InterPro" id="IPR002347">
    <property type="entry name" value="SDR_fam"/>
</dbReference>
<comment type="caution">
    <text evidence="4">The sequence shown here is derived from an EMBL/GenBank/DDBJ whole genome shotgun (WGS) entry which is preliminary data.</text>
</comment>
<reference evidence="5" key="1">
    <citation type="journal article" date="2019" name="Int. J. Syst. Evol. Microbiol.">
        <title>The Global Catalogue of Microorganisms (GCM) 10K type strain sequencing project: providing services to taxonomists for standard genome sequencing and annotation.</title>
        <authorList>
            <consortium name="The Broad Institute Genomics Platform"/>
            <consortium name="The Broad Institute Genome Sequencing Center for Infectious Disease"/>
            <person name="Wu L."/>
            <person name="Ma J."/>
        </authorList>
    </citation>
    <scope>NUCLEOTIDE SEQUENCE [LARGE SCALE GENOMIC DNA]</scope>
    <source>
        <strain evidence="5">JCM 18303</strain>
    </source>
</reference>
<organism evidence="4 5">
    <name type="scientific">Pseudonocardia eucalypti</name>
    <dbReference type="NCBI Taxonomy" id="648755"/>
    <lineage>
        <taxon>Bacteria</taxon>
        <taxon>Bacillati</taxon>
        <taxon>Actinomycetota</taxon>
        <taxon>Actinomycetes</taxon>
        <taxon>Pseudonocardiales</taxon>
        <taxon>Pseudonocardiaceae</taxon>
        <taxon>Pseudonocardia</taxon>
    </lineage>
</organism>
<evidence type="ECO:0000256" key="1">
    <source>
        <dbReference type="ARBA" id="ARBA00006484"/>
    </source>
</evidence>
<evidence type="ECO:0000259" key="3">
    <source>
        <dbReference type="SMART" id="SM00822"/>
    </source>
</evidence>
<dbReference type="InterPro" id="IPR051122">
    <property type="entry name" value="SDR_DHRS6-like"/>
</dbReference>
<dbReference type="PRINTS" id="PR00081">
    <property type="entry name" value="GDHRDH"/>
</dbReference>
<proteinExistence type="inferred from homology"/>
<dbReference type="EMBL" id="BAABJP010000004">
    <property type="protein sequence ID" value="GAA5149119.1"/>
    <property type="molecule type" value="Genomic_DNA"/>
</dbReference>
<dbReference type="InterPro" id="IPR057326">
    <property type="entry name" value="KR_dom"/>
</dbReference>
<dbReference type="InterPro" id="IPR036291">
    <property type="entry name" value="NAD(P)-bd_dom_sf"/>
</dbReference>
<dbReference type="Proteomes" id="UP001428817">
    <property type="component" value="Unassembled WGS sequence"/>
</dbReference>
<sequence length="274" mass="28978">MNRLDGKVALITGGTKGVGRGIVERFAAEGARVVFVGRTRPAGEAVESEVRAQGGQVTFVPCDLGDEDQVRAAVATAVERYGTVDALVNNAASTELGTVDGRLGDIELDGWNQILRNNLTGMFLITKHTLRHMERAGGGTVVNISSIASITGLPGSAAYTAGKGAFNSLTRSIATDYARAGVRCNCLVLGLHPGDNWAFYLTDARFRDAMSAVHLTPRFGLPDDVAQACVYLSSDESGFVTGTQWTIDGGAHIATRYPTDLVLESYSDRADAAH</sequence>
<dbReference type="Pfam" id="PF13561">
    <property type="entry name" value="adh_short_C2"/>
    <property type="match status" value="1"/>
</dbReference>
<dbReference type="Gene3D" id="3.40.50.720">
    <property type="entry name" value="NAD(P)-binding Rossmann-like Domain"/>
    <property type="match status" value="1"/>
</dbReference>
<comment type="similarity">
    <text evidence="1">Belongs to the short-chain dehydrogenases/reductases (SDR) family.</text>
</comment>
<dbReference type="CDD" id="cd05233">
    <property type="entry name" value="SDR_c"/>
    <property type="match status" value="1"/>
</dbReference>
<dbReference type="PANTHER" id="PTHR43477:SF1">
    <property type="entry name" value="DIHYDROANTICAPSIN 7-DEHYDROGENASE"/>
    <property type="match status" value="1"/>
</dbReference>
<keyword evidence="5" id="KW-1185">Reference proteome</keyword>
<dbReference type="PRINTS" id="PR00080">
    <property type="entry name" value="SDRFAMILY"/>
</dbReference>
<dbReference type="RefSeq" id="WP_185062806.1">
    <property type="nucleotide sequence ID" value="NZ_BAABJP010000004.1"/>
</dbReference>
<dbReference type="SMART" id="SM00822">
    <property type="entry name" value="PKS_KR"/>
    <property type="match status" value="1"/>
</dbReference>
<gene>
    <name evidence="4" type="ORF">GCM10023321_12520</name>
</gene>
<feature type="domain" description="Ketoreductase" evidence="3">
    <location>
        <begin position="7"/>
        <end position="200"/>
    </location>
</feature>
<protein>
    <submittedName>
        <fullName evidence="4">Glucose 1-dehydrogenase</fullName>
    </submittedName>
</protein>
<accession>A0ABP9PMJ1</accession>
<evidence type="ECO:0000313" key="4">
    <source>
        <dbReference type="EMBL" id="GAA5149119.1"/>
    </source>
</evidence>
<keyword evidence="2" id="KW-0560">Oxidoreductase</keyword>
<dbReference type="SUPFAM" id="SSF51735">
    <property type="entry name" value="NAD(P)-binding Rossmann-fold domains"/>
    <property type="match status" value="1"/>
</dbReference>
<name>A0ABP9PMJ1_9PSEU</name>